<dbReference type="GO" id="GO:0042729">
    <property type="term" value="C:DASH complex"/>
    <property type="evidence" value="ECO:0007669"/>
    <property type="project" value="TreeGrafter"/>
</dbReference>
<keyword evidence="1" id="KW-0175">Coiled coil</keyword>
<dbReference type="GO" id="GO:0051010">
    <property type="term" value="F:microtubule plus-end binding"/>
    <property type="evidence" value="ECO:0007669"/>
    <property type="project" value="TreeGrafter"/>
</dbReference>
<dbReference type="EMBL" id="JBCAWK010000014">
    <property type="protein sequence ID" value="KAK8844020.1"/>
    <property type="molecule type" value="Genomic_DNA"/>
</dbReference>
<gene>
    <name evidence="2" type="ORF">IAR55_006813</name>
</gene>
<dbReference type="InterPro" id="IPR013183">
    <property type="entry name" value="Hsk3-like"/>
</dbReference>
<proteinExistence type="predicted"/>
<reference evidence="2 3" key="1">
    <citation type="journal article" date="2024" name="bioRxiv">
        <title>Comparative genomics of Cryptococcus and Kwoniella reveals pathogenesis evolution and contrasting karyotype dynamics via intercentromeric recombination or chromosome fusion.</title>
        <authorList>
            <person name="Coelho M.A."/>
            <person name="David-Palma M."/>
            <person name="Shea T."/>
            <person name="Bowers K."/>
            <person name="McGinley-Smith S."/>
            <person name="Mohammad A.W."/>
            <person name="Gnirke A."/>
            <person name="Yurkov A.M."/>
            <person name="Nowrousian M."/>
            <person name="Sun S."/>
            <person name="Cuomo C.A."/>
            <person name="Heitman J."/>
        </authorList>
    </citation>
    <scope>NUCLEOTIDE SEQUENCE [LARGE SCALE GENOMIC DNA]</scope>
    <source>
        <strain evidence="2 3">CBS 13917</strain>
    </source>
</reference>
<comment type="caution">
    <text evidence="2">The sequence shown here is derived from an EMBL/GenBank/DDBJ whole genome shotgun (WGS) entry which is preliminary data.</text>
</comment>
<dbReference type="PANTHER" id="PTHR28289">
    <property type="entry name" value="DASH COMPLEX SUBUNIT HSK3"/>
    <property type="match status" value="1"/>
</dbReference>
<sequence>MSTSTLKSRHYTALSSRLRSLQSNLAETETQLDLMAEQLKSMARLGVGCGAQFMAVSRLLDEELKLATQEAQEQIEPQSPTPGR</sequence>
<feature type="coiled-coil region" evidence="1">
    <location>
        <begin position="11"/>
        <end position="45"/>
    </location>
</feature>
<dbReference type="GeneID" id="92184071"/>
<keyword evidence="3" id="KW-1185">Reference proteome</keyword>
<evidence type="ECO:0000256" key="1">
    <source>
        <dbReference type="SAM" id="Coils"/>
    </source>
</evidence>
<evidence type="ECO:0000313" key="3">
    <source>
        <dbReference type="Proteomes" id="UP001388673"/>
    </source>
</evidence>
<dbReference type="Proteomes" id="UP001388673">
    <property type="component" value="Unassembled WGS sequence"/>
</dbReference>
<dbReference type="KEGG" id="kne:92184071"/>
<dbReference type="Pfam" id="PF08227">
    <property type="entry name" value="DASH_Hsk3"/>
    <property type="match status" value="1"/>
</dbReference>
<organism evidence="2 3">
    <name type="scientific">Kwoniella newhampshirensis</name>
    <dbReference type="NCBI Taxonomy" id="1651941"/>
    <lineage>
        <taxon>Eukaryota</taxon>
        <taxon>Fungi</taxon>
        <taxon>Dikarya</taxon>
        <taxon>Basidiomycota</taxon>
        <taxon>Agaricomycotina</taxon>
        <taxon>Tremellomycetes</taxon>
        <taxon>Tremellales</taxon>
        <taxon>Cryptococcaceae</taxon>
        <taxon>Kwoniella</taxon>
    </lineage>
</organism>
<accession>A0AAW0YEJ2</accession>
<dbReference type="PANTHER" id="PTHR28289:SF1">
    <property type="entry name" value="DASH COMPLEX SUBUNIT HSK3"/>
    <property type="match status" value="1"/>
</dbReference>
<dbReference type="GO" id="GO:0008608">
    <property type="term" value="P:attachment of spindle microtubules to kinetochore"/>
    <property type="evidence" value="ECO:0007669"/>
    <property type="project" value="InterPro"/>
</dbReference>
<evidence type="ECO:0000313" key="2">
    <source>
        <dbReference type="EMBL" id="KAK8844020.1"/>
    </source>
</evidence>
<dbReference type="InterPro" id="IPR042332">
    <property type="entry name" value="Hsk3"/>
</dbReference>
<dbReference type="AlphaFoldDB" id="A0AAW0YEJ2"/>
<protein>
    <submittedName>
        <fullName evidence="2">Uncharacterized protein</fullName>
    </submittedName>
</protein>
<dbReference type="RefSeq" id="XP_066799584.1">
    <property type="nucleotide sequence ID" value="XM_066949892.1"/>
</dbReference>
<name>A0AAW0YEJ2_9TREE</name>